<dbReference type="AlphaFoldDB" id="A0A6A4IAK7"/>
<evidence type="ECO:0000313" key="3">
    <source>
        <dbReference type="Proteomes" id="UP000799118"/>
    </source>
</evidence>
<dbReference type="Proteomes" id="UP000799118">
    <property type="component" value="Unassembled WGS sequence"/>
</dbReference>
<accession>A0A6A4IAK7</accession>
<organism evidence="2 3">
    <name type="scientific">Gymnopus androsaceus JB14</name>
    <dbReference type="NCBI Taxonomy" id="1447944"/>
    <lineage>
        <taxon>Eukaryota</taxon>
        <taxon>Fungi</taxon>
        <taxon>Dikarya</taxon>
        <taxon>Basidiomycota</taxon>
        <taxon>Agaricomycotina</taxon>
        <taxon>Agaricomycetes</taxon>
        <taxon>Agaricomycetidae</taxon>
        <taxon>Agaricales</taxon>
        <taxon>Marasmiineae</taxon>
        <taxon>Omphalotaceae</taxon>
        <taxon>Gymnopus</taxon>
    </lineage>
</organism>
<keyword evidence="3" id="KW-1185">Reference proteome</keyword>
<evidence type="ECO:0000256" key="1">
    <source>
        <dbReference type="SAM" id="MobiDB-lite"/>
    </source>
</evidence>
<name>A0A6A4IAK7_9AGAR</name>
<proteinExistence type="predicted"/>
<dbReference type="EMBL" id="ML769394">
    <property type="protein sequence ID" value="KAE9407696.1"/>
    <property type="molecule type" value="Genomic_DNA"/>
</dbReference>
<protein>
    <submittedName>
        <fullName evidence="2">Uncharacterized protein</fullName>
    </submittedName>
</protein>
<feature type="region of interest" description="Disordered" evidence="1">
    <location>
        <begin position="66"/>
        <end position="103"/>
    </location>
</feature>
<sequence length="210" mass="21600">MVAFASAVGNVANGTISSPIAPRSHQLHFPIANTPLGPMTNPNATNAFPTLNSPLGAGFEFNHGLPLPHAPPSTSASASALVPPSTSTSISNPFPFPSSSTWSKPRLSHQTLLRAHRAISTAFRLLRDTDNANVDTETNGSGAGAGAPTPGAVGAPTPGASTVGAMTPGSGSAPTPTGNSSEYPFLKTKCLNYFHFYALLDRIYSNILFS</sequence>
<feature type="compositionally biased region" description="Low complexity" evidence="1">
    <location>
        <begin position="72"/>
        <end position="103"/>
    </location>
</feature>
<feature type="compositionally biased region" description="Polar residues" evidence="1">
    <location>
        <begin position="169"/>
        <end position="179"/>
    </location>
</feature>
<gene>
    <name evidence="2" type="ORF">BT96DRAFT_81906</name>
</gene>
<feature type="region of interest" description="Disordered" evidence="1">
    <location>
        <begin position="132"/>
        <end position="179"/>
    </location>
</feature>
<reference evidence="2" key="1">
    <citation type="journal article" date="2019" name="Environ. Microbiol.">
        <title>Fungal ecological strategies reflected in gene transcription - a case study of two litter decomposers.</title>
        <authorList>
            <person name="Barbi F."/>
            <person name="Kohler A."/>
            <person name="Barry K."/>
            <person name="Baskaran P."/>
            <person name="Daum C."/>
            <person name="Fauchery L."/>
            <person name="Ihrmark K."/>
            <person name="Kuo A."/>
            <person name="LaButti K."/>
            <person name="Lipzen A."/>
            <person name="Morin E."/>
            <person name="Grigoriev I.V."/>
            <person name="Henrissat B."/>
            <person name="Lindahl B."/>
            <person name="Martin F."/>
        </authorList>
    </citation>
    <scope>NUCLEOTIDE SEQUENCE</scope>
    <source>
        <strain evidence="2">JB14</strain>
    </source>
</reference>
<evidence type="ECO:0000313" key="2">
    <source>
        <dbReference type="EMBL" id="KAE9407696.1"/>
    </source>
</evidence>
<feature type="compositionally biased region" description="Low complexity" evidence="1">
    <location>
        <begin position="146"/>
        <end position="162"/>
    </location>
</feature>